<dbReference type="STRING" id="679936.Sulac_1953"/>
<keyword evidence="2" id="KW-1185">Reference proteome</keyword>
<gene>
    <name evidence="1" type="ordered locus">Sulac_1953</name>
</gene>
<evidence type="ECO:0000313" key="1">
    <source>
        <dbReference type="EMBL" id="AEW05444.1"/>
    </source>
</evidence>
<sequence length="85" mass="9869">MRTLFFWFMSAMISAGNDIGVTYDNQYCPVLIKPGEEVVETKIRFPETAPPYTYWFRKFSLVMVDGLLSGLKKGLWAVPHMKESW</sequence>
<evidence type="ECO:0000313" key="2">
    <source>
        <dbReference type="Proteomes" id="UP000005439"/>
    </source>
</evidence>
<dbReference type="HOGENOM" id="CLU_2511440_0_0_9"/>
<organism evidence="1 2">
    <name type="scientific">Sulfobacillus acidophilus (strain ATCC 700253 / DSM 10332 / NAL)</name>
    <dbReference type="NCBI Taxonomy" id="679936"/>
    <lineage>
        <taxon>Bacteria</taxon>
        <taxon>Bacillati</taxon>
        <taxon>Bacillota</taxon>
        <taxon>Clostridia</taxon>
        <taxon>Eubacteriales</taxon>
        <taxon>Clostridiales Family XVII. Incertae Sedis</taxon>
        <taxon>Sulfobacillus</taxon>
    </lineage>
</organism>
<reference evidence="1 2" key="2">
    <citation type="journal article" date="2012" name="Stand. Genomic Sci.">
        <title>Complete genome sequence of the moderately thermophilic mineral-sulfide-oxidizing firmicute Sulfobacillus acidophilus type strain (NAL(T)).</title>
        <authorList>
            <person name="Anderson I."/>
            <person name="Chertkov O."/>
            <person name="Chen A."/>
            <person name="Saunders E."/>
            <person name="Lapidus A."/>
            <person name="Nolan M."/>
            <person name="Lucas S."/>
            <person name="Hammon N."/>
            <person name="Deshpande S."/>
            <person name="Cheng J.F."/>
            <person name="Han C."/>
            <person name="Tapia R."/>
            <person name="Goodwin L.A."/>
            <person name="Pitluck S."/>
            <person name="Liolios K."/>
            <person name="Pagani I."/>
            <person name="Ivanova N."/>
            <person name="Mikhailova N."/>
            <person name="Pati A."/>
            <person name="Palaniappan K."/>
            <person name="Land M."/>
            <person name="Pan C."/>
            <person name="Rohde M."/>
            <person name="Pukall R."/>
            <person name="Goker M."/>
            <person name="Detter J.C."/>
            <person name="Woyke T."/>
            <person name="Bristow J."/>
            <person name="Eisen J.A."/>
            <person name="Markowitz V."/>
            <person name="Hugenholtz P."/>
            <person name="Kyrpides N.C."/>
            <person name="Klenk H.P."/>
            <person name="Mavromatis K."/>
        </authorList>
    </citation>
    <scope>NUCLEOTIDE SEQUENCE [LARGE SCALE GENOMIC DNA]</scope>
    <source>
        <strain evidence="2">ATCC 700253 / DSM 10332 / NAL</strain>
    </source>
</reference>
<protein>
    <submittedName>
        <fullName evidence="1">Uncharacterized protein</fullName>
    </submittedName>
</protein>
<dbReference type="EMBL" id="CP003179">
    <property type="protein sequence ID" value="AEW05444.1"/>
    <property type="molecule type" value="Genomic_DNA"/>
</dbReference>
<accession>G8U1C4</accession>
<proteinExistence type="predicted"/>
<dbReference type="KEGG" id="sap:Sulac_1953"/>
<dbReference type="AlphaFoldDB" id="G8U1C4"/>
<reference evidence="2" key="1">
    <citation type="submission" date="2011-12" db="EMBL/GenBank/DDBJ databases">
        <title>The complete genome of chromosome of Sulfobacillus acidophilus DSM 10332.</title>
        <authorList>
            <person name="Lucas S."/>
            <person name="Han J."/>
            <person name="Lapidus A."/>
            <person name="Bruce D."/>
            <person name="Goodwin L."/>
            <person name="Pitluck S."/>
            <person name="Peters L."/>
            <person name="Kyrpides N."/>
            <person name="Mavromatis K."/>
            <person name="Ivanova N."/>
            <person name="Mikhailova N."/>
            <person name="Chertkov O."/>
            <person name="Saunders E."/>
            <person name="Detter J.C."/>
            <person name="Tapia R."/>
            <person name="Han C."/>
            <person name="Land M."/>
            <person name="Hauser L."/>
            <person name="Markowitz V."/>
            <person name="Cheng J.-F."/>
            <person name="Hugenholtz P."/>
            <person name="Woyke T."/>
            <person name="Wu D."/>
            <person name="Pukall R."/>
            <person name="Gehrich-Schroeter G."/>
            <person name="Schneider S."/>
            <person name="Klenk H.-P."/>
            <person name="Eisen J.A."/>
        </authorList>
    </citation>
    <scope>NUCLEOTIDE SEQUENCE [LARGE SCALE GENOMIC DNA]</scope>
    <source>
        <strain evidence="2">ATCC 700253 / DSM 10332 / NAL</strain>
    </source>
</reference>
<dbReference type="Proteomes" id="UP000005439">
    <property type="component" value="Chromosome"/>
</dbReference>
<name>G8U1C4_SULAD</name>